<dbReference type="CDD" id="cd16495">
    <property type="entry name" value="RING_CH-C4HC3_MARCH"/>
    <property type="match status" value="1"/>
</dbReference>
<keyword evidence="4" id="KW-0134">Cell wall</keyword>
<dbReference type="Gene3D" id="3.30.40.10">
    <property type="entry name" value="Zinc/RING finger domain, C3HC4 (zinc finger)"/>
    <property type="match status" value="1"/>
</dbReference>
<dbReference type="PANTHER" id="PTHR21562">
    <property type="entry name" value="NOTUM-RELATED"/>
    <property type="match status" value="1"/>
</dbReference>
<sequence>MQTSNEITNVVVVVADANDDDRNVPKVDASMNESTNEVKSSEKSTRRSDLSLNIPPRHAHFGSSLGSSRSNKASLQSPGISSNGASSSRSIFRGISFKKKDPPDGESSSLLRPDINVPPPESPAVTNIKSTIYSKRCTSLPVKHGSLPSPSVATPISARTYSEQQKSQIGAGQPSVSRSLSVPGRNIVIVRSISFAMRKDNDQIDSSEDQMSDVQVENDEEIDEEEAVCRICFDTCDEGNQLKMECSCKGALRLVHEECAVKWFSVKGNKNCDVCGREVSNLPVTLLRMPSYVQRHNMVAQNQQGLNSGTIRTVYHCLAGLCGASFDKYNMLLLFPRAAFGELSLLKSIHDLKTQAVVIAAPFSFTFGILSSTFAVILAIREYIWTYAALEFALVAMILHLFYSWLQLKAIYAVMLSAILGFGTAMTLNALYIRFSIWRVQVPRESNTGMQDLVLATTKMVTITRLCQWLCLVLFMLSKIECSDNVEMTFIQSAIAKGAVCLDGSPPAYQFDKGFGEGVDKWLIHIQGGGWCESTKSCLLRVNLTNGVGSSTRMQKFNFTGVFSSIQEFNPGFYNWNRVILRYCDGASFTGDVEKVDPATNLHYRGARIFDVMLEELLSKGLDKASSALLTGCSSGGLAAMLYCDKFRALLPITSQVKCVPDAGFFVHVKDISGQYHFEKFFTKIVKLHNSKINLPSSCTSKMKPGLDLILIHLDSKCYYPQFILPEIKTPVFVINSAYDSYQVQNILAPKKADKHGSWTPCKSNISNCSPTQLKRLQDFRSDFIKTLRLAQGKSRFNSTSRGMFINSCYSHCQSGNQLNWLGQSASKLDNKAIAEVVSDWFYERNTTQLINLQNKLPQQC</sequence>
<dbReference type="SUPFAM" id="SSF57850">
    <property type="entry name" value="RING/U-box"/>
    <property type="match status" value="1"/>
</dbReference>
<comment type="function">
    <text evidence="1">Hydrolyzes acetyl esters in homogalacturonan regions of pectin. In type I primary cell wall, galacturonic acid residues of pectin can be acetylated at the O-2 and O-3 positions. Decreasing the degree of acetylation of pectin gels in vitro alters their physical properties.</text>
</comment>
<evidence type="ECO:0000313" key="12">
    <source>
        <dbReference type="EMBL" id="GJT89621.1"/>
    </source>
</evidence>
<dbReference type="Pfam" id="PF12906">
    <property type="entry name" value="RINGv"/>
    <property type="match status" value="1"/>
</dbReference>
<reference evidence="12" key="2">
    <citation type="submission" date="2022-01" db="EMBL/GenBank/DDBJ databases">
        <authorList>
            <person name="Yamashiro T."/>
            <person name="Shiraishi A."/>
            <person name="Satake H."/>
            <person name="Nakayama K."/>
        </authorList>
    </citation>
    <scope>NUCLEOTIDE SEQUENCE</scope>
</reference>
<comment type="caution">
    <text evidence="12">The sequence shown here is derived from an EMBL/GenBank/DDBJ whole genome shotgun (WGS) entry which is preliminary data.</text>
</comment>
<evidence type="ECO:0000256" key="7">
    <source>
        <dbReference type="ARBA" id="ARBA00022833"/>
    </source>
</evidence>
<keyword evidence="7" id="KW-0862">Zinc</keyword>
<feature type="compositionally biased region" description="Polar residues" evidence="9">
    <location>
        <begin position="64"/>
        <end position="76"/>
    </location>
</feature>
<comment type="similarity">
    <text evidence="3">Belongs to the pectinacetylesterase family.</text>
</comment>
<name>A0ABQ5HQ92_9ASTR</name>
<keyword evidence="10" id="KW-0472">Membrane</keyword>
<organism evidence="12 13">
    <name type="scientific">Tanacetum coccineum</name>
    <dbReference type="NCBI Taxonomy" id="301880"/>
    <lineage>
        <taxon>Eukaryota</taxon>
        <taxon>Viridiplantae</taxon>
        <taxon>Streptophyta</taxon>
        <taxon>Embryophyta</taxon>
        <taxon>Tracheophyta</taxon>
        <taxon>Spermatophyta</taxon>
        <taxon>Magnoliopsida</taxon>
        <taxon>eudicotyledons</taxon>
        <taxon>Gunneridae</taxon>
        <taxon>Pentapetalae</taxon>
        <taxon>asterids</taxon>
        <taxon>campanulids</taxon>
        <taxon>Asterales</taxon>
        <taxon>Asteraceae</taxon>
        <taxon>Asteroideae</taxon>
        <taxon>Anthemideae</taxon>
        <taxon>Anthemidinae</taxon>
        <taxon>Tanacetum</taxon>
    </lineage>
</organism>
<evidence type="ECO:0000256" key="1">
    <source>
        <dbReference type="ARBA" id="ARBA00003534"/>
    </source>
</evidence>
<evidence type="ECO:0000256" key="6">
    <source>
        <dbReference type="ARBA" id="ARBA00022771"/>
    </source>
</evidence>
<dbReference type="InterPro" id="IPR013083">
    <property type="entry name" value="Znf_RING/FYVE/PHD"/>
</dbReference>
<accession>A0ABQ5HQ92</accession>
<keyword evidence="10" id="KW-1133">Transmembrane helix</keyword>
<dbReference type="Pfam" id="PF03283">
    <property type="entry name" value="PAE"/>
    <property type="match status" value="1"/>
</dbReference>
<dbReference type="InterPro" id="IPR011016">
    <property type="entry name" value="Znf_RING-CH"/>
</dbReference>
<keyword evidence="5" id="KW-0479">Metal-binding</keyword>
<feature type="transmembrane region" description="Helical" evidence="10">
    <location>
        <begin position="387"/>
        <end position="405"/>
    </location>
</feature>
<evidence type="ECO:0000256" key="10">
    <source>
        <dbReference type="SAM" id="Phobius"/>
    </source>
</evidence>
<feature type="transmembrane region" description="Helical" evidence="10">
    <location>
        <begin position="356"/>
        <end position="380"/>
    </location>
</feature>
<evidence type="ECO:0000256" key="5">
    <source>
        <dbReference type="ARBA" id="ARBA00022723"/>
    </source>
</evidence>
<comment type="subcellular location">
    <subcellularLocation>
        <location evidence="2">Secreted</location>
        <location evidence="2">Cell wall</location>
    </subcellularLocation>
</comment>
<reference evidence="12" key="1">
    <citation type="journal article" date="2022" name="Int. J. Mol. Sci.">
        <title>Draft Genome of Tanacetum Coccineum: Genomic Comparison of Closely Related Tanacetum-Family Plants.</title>
        <authorList>
            <person name="Yamashiro T."/>
            <person name="Shiraishi A."/>
            <person name="Nakayama K."/>
            <person name="Satake H."/>
        </authorList>
    </citation>
    <scope>NUCLEOTIDE SEQUENCE</scope>
</reference>
<evidence type="ECO:0000256" key="9">
    <source>
        <dbReference type="SAM" id="MobiDB-lite"/>
    </source>
</evidence>
<feature type="transmembrane region" description="Helical" evidence="10">
    <location>
        <begin position="411"/>
        <end position="432"/>
    </location>
</feature>
<feature type="region of interest" description="Disordered" evidence="9">
    <location>
        <begin position="16"/>
        <end position="125"/>
    </location>
</feature>
<keyword evidence="8" id="KW-0961">Cell wall biogenesis/degradation</keyword>
<feature type="domain" description="RING-CH-type" evidence="11">
    <location>
        <begin position="221"/>
        <end position="282"/>
    </location>
</feature>
<dbReference type="InterPro" id="IPR004963">
    <property type="entry name" value="PAE/NOTUM"/>
</dbReference>
<keyword evidence="4" id="KW-0964">Secreted</keyword>
<protein>
    <submittedName>
        <fullName evidence="12">RING/U-box superfamily protein</fullName>
    </submittedName>
</protein>
<keyword evidence="13" id="KW-1185">Reference proteome</keyword>
<dbReference type="SMART" id="SM00744">
    <property type="entry name" value="RINGv"/>
    <property type="match status" value="1"/>
</dbReference>
<proteinExistence type="inferred from homology"/>
<keyword evidence="6" id="KW-0863">Zinc-finger</keyword>
<evidence type="ECO:0000259" key="11">
    <source>
        <dbReference type="PROSITE" id="PS51292"/>
    </source>
</evidence>
<dbReference type="Proteomes" id="UP001151760">
    <property type="component" value="Unassembled WGS sequence"/>
</dbReference>
<evidence type="ECO:0000256" key="2">
    <source>
        <dbReference type="ARBA" id="ARBA00004191"/>
    </source>
</evidence>
<evidence type="ECO:0000256" key="8">
    <source>
        <dbReference type="ARBA" id="ARBA00023316"/>
    </source>
</evidence>
<evidence type="ECO:0000256" key="3">
    <source>
        <dbReference type="ARBA" id="ARBA00005784"/>
    </source>
</evidence>
<dbReference type="EMBL" id="BQNB010019841">
    <property type="protein sequence ID" value="GJT89621.1"/>
    <property type="molecule type" value="Genomic_DNA"/>
</dbReference>
<evidence type="ECO:0000313" key="13">
    <source>
        <dbReference type="Proteomes" id="UP001151760"/>
    </source>
</evidence>
<feature type="compositionally biased region" description="Low complexity" evidence="9">
    <location>
        <begin position="77"/>
        <end position="95"/>
    </location>
</feature>
<feature type="compositionally biased region" description="Basic and acidic residues" evidence="9">
    <location>
        <begin position="39"/>
        <end position="49"/>
    </location>
</feature>
<dbReference type="PANTHER" id="PTHR21562:SF92">
    <property type="entry name" value="PECTIN ACETYLESTERASE"/>
    <property type="match status" value="1"/>
</dbReference>
<dbReference type="PROSITE" id="PS51292">
    <property type="entry name" value="ZF_RING_CH"/>
    <property type="match status" value="1"/>
</dbReference>
<gene>
    <name evidence="12" type="ORF">Tco_1078466</name>
</gene>
<feature type="compositionally biased region" description="Polar residues" evidence="9">
    <location>
        <begin position="148"/>
        <end position="179"/>
    </location>
</feature>
<feature type="region of interest" description="Disordered" evidence="9">
    <location>
        <begin position="144"/>
        <end position="179"/>
    </location>
</feature>
<keyword evidence="10" id="KW-0812">Transmembrane</keyword>
<evidence type="ECO:0000256" key="4">
    <source>
        <dbReference type="ARBA" id="ARBA00022512"/>
    </source>
</evidence>